<evidence type="ECO:0000256" key="5">
    <source>
        <dbReference type="ARBA" id="ARBA00022833"/>
    </source>
</evidence>
<feature type="region of interest" description="Disordered" evidence="9">
    <location>
        <begin position="126"/>
        <end position="152"/>
    </location>
</feature>
<dbReference type="SUPFAM" id="SSF57903">
    <property type="entry name" value="FYVE/PHD zinc finger"/>
    <property type="match status" value="2"/>
</dbReference>
<dbReference type="InterPro" id="IPR019786">
    <property type="entry name" value="Zinc_finger_PHD-type_CS"/>
</dbReference>
<evidence type="ECO:0000256" key="7">
    <source>
        <dbReference type="ARBA" id="ARBA00023242"/>
    </source>
</evidence>
<dbReference type="PANTHER" id="PTHR45623">
    <property type="entry name" value="CHROMODOMAIN-HELICASE-DNA-BINDING PROTEIN 3-RELATED-RELATED"/>
    <property type="match status" value="1"/>
</dbReference>
<dbReference type="EMBL" id="JADAQX010000150">
    <property type="protein sequence ID" value="KAF8821647.1"/>
    <property type="molecule type" value="Genomic_DNA"/>
</dbReference>
<evidence type="ECO:0000313" key="13">
    <source>
        <dbReference type="Proteomes" id="UP000823046"/>
    </source>
</evidence>
<evidence type="ECO:0000313" key="12">
    <source>
        <dbReference type="EMBL" id="KAF8821647.1"/>
    </source>
</evidence>
<dbReference type="InterPro" id="IPR013083">
    <property type="entry name" value="Znf_RING/FYVE/PHD"/>
</dbReference>
<feature type="domain" description="PHD-type" evidence="11">
    <location>
        <begin position="194"/>
        <end position="241"/>
    </location>
</feature>
<name>A0ABQ7JCB5_9APIC</name>
<evidence type="ECO:0000256" key="1">
    <source>
        <dbReference type="ARBA" id="ARBA00004123"/>
    </source>
</evidence>
<dbReference type="SUPFAM" id="SSF54160">
    <property type="entry name" value="Chromo domain-like"/>
    <property type="match status" value="1"/>
</dbReference>
<dbReference type="InterPro" id="IPR011011">
    <property type="entry name" value="Znf_FYVE_PHD"/>
</dbReference>
<evidence type="ECO:0000256" key="4">
    <source>
        <dbReference type="ARBA" id="ARBA00022771"/>
    </source>
</evidence>
<dbReference type="PANTHER" id="PTHR45623:SF17">
    <property type="entry name" value="CHROMODOMAIN-HELICASE-DNA-BINDING PROTEIN 3-RELATED"/>
    <property type="match status" value="1"/>
</dbReference>
<dbReference type="Pfam" id="PF00385">
    <property type="entry name" value="Chromo"/>
    <property type="match status" value="1"/>
</dbReference>
<dbReference type="Pfam" id="PF00628">
    <property type="entry name" value="PHD"/>
    <property type="match status" value="1"/>
</dbReference>
<evidence type="ECO:0000256" key="6">
    <source>
        <dbReference type="ARBA" id="ARBA00022840"/>
    </source>
</evidence>
<dbReference type="Pfam" id="PF00176">
    <property type="entry name" value="SNF2-rel_dom"/>
    <property type="match status" value="1"/>
</dbReference>
<organism evidence="12 13">
    <name type="scientific">Cardiosporidium cionae</name>
    <dbReference type="NCBI Taxonomy" id="476202"/>
    <lineage>
        <taxon>Eukaryota</taxon>
        <taxon>Sar</taxon>
        <taxon>Alveolata</taxon>
        <taxon>Apicomplexa</taxon>
        <taxon>Aconoidasida</taxon>
        <taxon>Nephromycida</taxon>
        <taxon>Cardiosporidium</taxon>
    </lineage>
</organism>
<dbReference type="Gene3D" id="2.40.50.40">
    <property type="match status" value="1"/>
</dbReference>
<dbReference type="PROSITE" id="PS50016">
    <property type="entry name" value="ZF_PHD_2"/>
    <property type="match status" value="2"/>
</dbReference>
<evidence type="ECO:0000259" key="10">
    <source>
        <dbReference type="PROSITE" id="PS50013"/>
    </source>
</evidence>
<proteinExistence type="predicted"/>
<comment type="caution">
    <text evidence="12">The sequence shown here is derived from an EMBL/GenBank/DDBJ whole genome shotgun (WGS) entry which is preliminary data.</text>
</comment>
<dbReference type="InterPro" id="IPR016197">
    <property type="entry name" value="Chromo-like_dom_sf"/>
</dbReference>
<keyword evidence="4 8" id="KW-0863">Zinc-finger</keyword>
<dbReference type="Gene3D" id="3.30.40.10">
    <property type="entry name" value="Zinc/RING finger domain, C3HC4 (zinc finger)"/>
    <property type="match status" value="2"/>
</dbReference>
<dbReference type="InterPro" id="IPR027417">
    <property type="entry name" value="P-loop_NTPase"/>
</dbReference>
<dbReference type="SMART" id="SM00298">
    <property type="entry name" value="CHROMO"/>
    <property type="match status" value="1"/>
</dbReference>
<dbReference type="Gene3D" id="3.40.50.10810">
    <property type="entry name" value="Tandem AAA-ATPase domain"/>
    <property type="match status" value="1"/>
</dbReference>
<reference evidence="12 13" key="1">
    <citation type="journal article" date="2020" name="bioRxiv">
        <title>Metabolic contributions of an alphaproteobacterial endosymbiont in the apicomplexan Cardiosporidium cionae.</title>
        <authorList>
            <person name="Hunter E.S."/>
            <person name="Paight C.J."/>
            <person name="Lane C.E."/>
        </authorList>
    </citation>
    <scope>NUCLEOTIDE SEQUENCE [LARGE SCALE GENOMIC DNA]</scope>
    <source>
        <strain evidence="12">ESH_2018</strain>
    </source>
</reference>
<dbReference type="PROSITE" id="PS01359">
    <property type="entry name" value="ZF_PHD_1"/>
    <property type="match status" value="2"/>
</dbReference>
<gene>
    <name evidence="12" type="ORF">IE077_000226</name>
</gene>
<keyword evidence="7" id="KW-0539">Nucleus</keyword>
<dbReference type="PROSITE" id="PS50013">
    <property type="entry name" value="CHROMO_2"/>
    <property type="match status" value="1"/>
</dbReference>
<comment type="subcellular location">
    <subcellularLocation>
        <location evidence="1">Nucleus</location>
    </subcellularLocation>
</comment>
<dbReference type="InterPro" id="IPR001965">
    <property type="entry name" value="Znf_PHD"/>
</dbReference>
<keyword evidence="2" id="KW-0479">Metal-binding</keyword>
<feature type="domain" description="PHD-type" evidence="11">
    <location>
        <begin position="303"/>
        <end position="352"/>
    </location>
</feature>
<keyword evidence="3" id="KW-0547">Nucleotide-binding</keyword>
<evidence type="ECO:0000256" key="2">
    <source>
        <dbReference type="ARBA" id="ARBA00022723"/>
    </source>
</evidence>
<dbReference type="Proteomes" id="UP000823046">
    <property type="component" value="Unassembled WGS sequence"/>
</dbReference>
<feature type="compositionally biased region" description="Basic residues" evidence="9">
    <location>
        <begin position="137"/>
        <end position="146"/>
    </location>
</feature>
<feature type="non-terminal residue" evidence="12">
    <location>
        <position position="934"/>
    </location>
</feature>
<dbReference type="InterPro" id="IPR019787">
    <property type="entry name" value="Znf_PHD-finger"/>
</dbReference>
<evidence type="ECO:0000256" key="9">
    <source>
        <dbReference type="SAM" id="MobiDB-lite"/>
    </source>
</evidence>
<keyword evidence="5" id="KW-0862">Zinc</keyword>
<dbReference type="InterPro" id="IPR023780">
    <property type="entry name" value="Chromo_domain"/>
</dbReference>
<evidence type="ECO:0000256" key="8">
    <source>
        <dbReference type="PROSITE-ProRule" id="PRU00146"/>
    </source>
</evidence>
<dbReference type="InterPro" id="IPR000330">
    <property type="entry name" value="SNF2_N"/>
</dbReference>
<keyword evidence="13" id="KW-1185">Reference proteome</keyword>
<dbReference type="CDD" id="cd15489">
    <property type="entry name" value="PHD_SF"/>
    <property type="match status" value="1"/>
</dbReference>
<feature type="domain" description="Chromo" evidence="10">
    <location>
        <begin position="605"/>
        <end position="656"/>
    </location>
</feature>
<sequence>MSSGLAMSFHGATVVDGSSNINISVDENDRMSGKRKYEATMYQLRPKLLGGDIQEDGKRRKLDESTLSMPRNGFISSTVQSSSTQPVNVSSNTASDTMVCDIHHGYSTRKLKPKFKYRLISSGQDIGSNATEESSHGKFRREKRSKSMLSHAATFSKPARPALSKGNSYNDKNGIPANEEYLLAQVSNIDEDHETSCYLCGAEGSDWVRCSTCVKVYHKDCLDPPITLLQPNWICPKCLNAPIMNRKMGLTKYDLLPLYTENGVASVIANRSTNWEGSDSLLQGSTLVSNPPVSMPVSSSLNYSGCAKCGLKSGHRNVAVICDCCDREFHLRCLRIHELPLGDWFCSDCIDLDVCAKCVMEARQGLGLSSTFPSEALKEEKGSRWNPFRKLNERIQSCVQCHLKFHQSCVPQSCPVHLRYNASERLKCFPSALPSPFNASFESITAPLPLLSKISSDGTEKLVQYSDNTWICAFCQELNGIAKILSQRECYDPLSGTWETQVLCKFKELSYRKTIWLPAERAKLLHLIQWKKWEVHYETLLRSGIAATEGIEVDLDETEDVCCTDGSSSCLPENRRESQLSDSFPASIAVIPLLRRPAGIKSNWLRVSRLLYHRRCIRGSGRLQYLVKWKSLPYDEITWEEASVVIGSQALAMYKQMVILEKSIGVYSKPWSNDSVSFSLPSRPELPLPVGCELKEGTTHIIRTGFSKQVESSKAPNYDSEEVTSLATQKDDTLLISPTAFVKESTLLAGEDKGANLERLRRKFRRGNFVAYNEKPAVICGDFLYDYQLEGINWMRYSWHKKTSIILADEMGLGKTVQLINFISSLWNDYAHQGPFLIVAPLATLEDVWVREFSRWAPYINVIPYFGNPISRARCRFYEFYFKHNLPLQHVKQWYAAIQKAAPTPEFDRVYGRTHFDGEFFDWVLRIEIFFLLP</sequence>
<evidence type="ECO:0000259" key="11">
    <source>
        <dbReference type="PROSITE" id="PS50016"/>
    </source>
</evidence>
<dbReference type="InterPro" id="IPR000953">
    <property type="entry name" value="Chromo/chromo_shadow_dom"/>
</dbReference>
<accession>A0ABQ7JCB5</accession>
<evidence type="ECO:0000256" key="3">
    <source>
        <dbReference type="ARBA" id="ARBA00022741"/>
    </source>
</evidence>
<dbReference type="SMART" id="SM00249">
    <property type="entry name" value="PHD"/>
    <property type="match status" value="2"/>
</dbReference>
<protein>
    <submittedName>
        <fullName evidence="12">Chromodomain-helicase-Dna-binding protein 4</fullName>
    </submittedName>
</protein>
<dbReference type="InterPro" id="IPR038718">
    <property type="entry name" value="SNF2-like_sf"/>
</dbReference>
<keyword evidence="6" id="KW-0067">ATP-binding</keyword>
<dbReference type="SUPFAM" id="SSF52540">
    <property type="entry name" value="P-loop containing nucleoside triphosphate hydrolases"/>
    <property type="match status" value="1"/>
</dbReference>